<evidence type="ECO:0000313" key="2">
    <source>
        <dbReference type="Proteomes" id="UP000178336"/>
    </source>
</evidence>
<protein>
    <submittedName>
        <fullName evidence="1">Uncharacterized protein</fullName>
    </submittedName>
</protein>
<accession>A0A1F5GUK4</accession>
<organism evidence="1 2">
    <name type="scientific">Candidatus Curtissbacteria bacterium RIFCSPLOWO2_01_FULL_37_9</name>
    <dbReference type="NCBI Taxonomy" id="1797724"/>
    <lineage>
        <taxon>Bacteria</taxon>
        <taxon>Candidatus Curtissiibacteriota</taxon>
    </lineage>
</organism>
<evidence type="ECO:0000313" key="1">
    <source>
        <dbReference type="EMBL" id="OGD95556.1"/>
    </source>
</evidence>
<dbReference type="EMBL" id="MFBN01000016">
    <property type="protein sequence ID" value="OGD95556.1"/>
    <property type="molecule type" value="Genomic_DNA"/>
</dbReference>
<sequence length="512" mass="55511">MIAKAIVSPASKRVRKSFFNIQPLRIASKFNIVKIYGIFSKRKKIMSVGSFKRSFFLSVLVSLLIFPILTLGLLSKTALAVNFDPSFGVNVTDTTAGATSNVTSSIAQVTGDDLLRNTTFHVPAGWNISDGSSFAQDEVVGNGTFSEFNTNINQVFSGNLVFRNDLTIQPGDKAHWLLDVTDPVSGFVFLTLDTYVSGDISSGHTIQIVRNVNLPHIITPAQFEFTFFGKTASNTTVFTNPPLAGNYLWSADMTSENGLSASKSQTLSMPGSMTPTGTNVEVGLGNDTSVIFDSVSTAGVTTIATSETAPPEGTGQFQLAPGGTYYDFNSTATFSCPCTITLPYDPVATSDPRLYHLEDGVWVDRTTSVDTVNHTVTGVVSSFSFFAVGTPNFNVSWEKQIEKRIEKDGNPFELKENQNLNLKFNILDPNGQIVTPENVTVEIWQIKDEAGNEITPVQAVTFDVDLKKKDDYRAKLKAKKAEFVLGTYEIRVLVGNTTASQSPTAGVELVGK</sequence>
<dbReference type="Proteomes" id="UP000178336">
    <property type="component" value="Unassembled WGS sequence"/>
</dbReference>
<dbReference type="AlphaFoldDB" id="A0A1F5GUK4"/>
<gene>
    <name evidence="1" type="ORF">A3A48_00540</name>
</gene>
<proteinExistence type="predicted"/>
<comment type="caution">
    <text evidence="1">The sequence shown here is derived from an EMBL/GenBank/DDBJ whole genome shotgun (WGS) entry which is preliminary data.</text>
</comment>
<name>A0A1F5GUK4_9BACT</name>
<reference evidence="1 2" key="1">
    <citation type="journal article" date="2016" name="Nat. Commun.">
        <title>Thousands of microbial genomes shed light on interconnected biogeochemical processes in an aquifer system.</title>
        <authorList>
            <person name="Anantharaman K."/>
            <person name="Brown C.T."/>
            <person name="Hug L.A."/>
            <person name="Sharon I."/>
            <person name="Castelle C.J."/>
            <person name="Probst A.J."/>
            <person name="Thomas B.C."/>
            <person name="Singh A."/>
            <person name="Wilkins M.J."/>
            <person name="Karaoz U."/>
            <person name="Brodie E.L."/>
            <person name="Williams K.H."/>
            <person name="Hubbard S.S."/>
            <person name="Banfield J.F."/>
        </authorList>
    </citation>
    <scope>NUCLEOTIDE SEQUENCE [LARGE SCALE GENOMIC DNA]</scope>
</reference>